<organism evidence="1 2">
    <name type="scientific">Peronosclerospora sorghi</name>
    <dbReference type="NCBI Taxonomy" id="230839"/>
    <lineage>
        <taxon>Eukaryota</taxon>
        <taxon>Sar</taxon>
        <taxon>Stramenopiles</taxon>
        <taxon>Oomycota</taxon>
        <taxon>Peronosporomycetes</taxon>
        <taxon>Peronosporales</taxon>
        <taxon>Peronosporaceae</taxon>
        <taxon>Peronosclerospora</taxon>
    </lineage>
</organism>
<evidence type="ECO:0000313" key="2">
    <source>
        <dbReference type="Proteomes" id="UP001163321"/>
    </source>
</evidence>
<dbReference type="Proteomes" id="UP001163321">
    <property type="component" value="Chromosome 8"/>
</dbReference>
<evidence type="ECO:0000313" key="1">
    <source>
        <dbReference type="EMBL" id="KAI9907459.1"/>
    </source>
</evidence>
<proteinExistence type="predicted"/>
<protein>
    <submittedName>
        <fullName evidence="1">Uncharacterized protein</fullName>
    </submittedName>
</protein>
<dbReference type="EMBL" id="CM047587">
    <property type="protein sequence ID" value="KAI9907459.1"/>
    <property type="molecule type" value="Genomic_DNA"/>
</dbReference>
<keyword evidence="2" id="KW-1185">Reference proteome</keyword>
<comment type="caution">
    <text evidence="1">The sequence shown here is derived from an EMBL/GenBank/DDBJ whole genome shotgun (WGS) entry which is preliminary data.</text>
</comment>
<name>A0ACC0VNG0_9STRA</name>
<gene>
    <name evidence="1" type="ORF">PsorP6_004046</name>
</gene>
<accession>A0ACC0VNG0</accession>
<reference evidence="1 2" key="1">
    <citation type="journal article" date="2022" name="bioRxiv">
        <title>The genome of the oomycete Peronosclerospora sorghi, a cosmopolitan pathogen of maize and sorghum, is inflated with dispersed pseudogenes.</title>
        <authorList>
            <person name="Fletcher K."/>
            <person name="Martin F."/>
            <person name="Isakeit T."/>
            <person name="Cavanaugh K."/>
            <person name="Magill C."/>
            <person name="Michelmore R."/>
        </authorList>
    </citation>
    <scope>NUCLEOTIDE SEQUENCE [LARGE SCALE GENOMIC DNA]</scope>
    <source>
        <strain evidence="1">P6</strain>
    </source>
</reference>
<sequence length="60" mass="6859">MIGDQGTEVTEHSEASQLLLQQFVDYVKLHKVVLLHLASEFQMDTKGEERDISVEGHIYD</sequence>